<keyword evidence="3" id="KW-0456">Lyase</keyword>
<dbReference type="InterPro" id="IPR003817">
    <property type="entry name" value="PS_Dcarbxylase"/>
</dbReference>
<evidence type="ECO:0000256" key="2">
    <source>
        <dbReference type="ARBA" id="ARBA00023145"/>
    </source>
</evidence>
<keyword evidence="6" id="KW-1185">Reference proteome</keyword>
<dbReference type="PANTHER" id="PTHR10067">
    <property type="entry name" value="PHOSPHATIDYLSERINE DECARBOXYLASE"/>
    <property type="match status" value="1"/>
</dbReference>
<proteinExistence type="predicted"/>
<protein>
    <submittedName>
        <fullName evidence="5">Phosphatidylserine decarboxylase</fullName>
    </submittedName>
</protein>
<evidence type="ECO:0000313" key="5">
    <source>
        <dbReference type="EMBL" id="GBC61874.1"/>
    </source>
</evidence>
<dbReference type="RefSeq" id="WP_124329106.1">
    <property type="nucleotide sequence ID" value="NZ_BEXT01000001.1"/>
</dbReference>
<accession>A0A401FY60</accession>
<sequence length="335" mass="37299">MTPIPHQYIDRKTCGIRTEKLYGDRLVNALYAGARECPSALFRALSSARMSEFLGFVIYDMPLGAKLTGARRFSHDLGVNFAECLDPPAALDTARKIFERKIRYWEIRPMPPEPEAVISPADARMLAGSFCRNSALFLKEKFFSFEALLGAEKRQWLRAFKDGDFAVFRLTPDKYHYNHAPVSGKILDIYEIPGAYSPCNPGAVIALAAPFSRNRRVVTVMDTDVPGGTGVGRVAMIEVVALMIGDIVQCYSDAKYDDPRQVTPGMFLKKGQVKSLYRPGSSTDVLIFQKDRVTFSPDIVANLYRTDVQTRFSEGFGRPLVETEVALRSQIAAGC</sequence>
<keyword evidence="4" id="KW-0670">Pyruvate</keyword>
<dbReference type="Pfam" id="PF02666">
    <property type="entry name" value="PS_Dcarbxylase"/>
    <property type="match status" value="1"/>
</dbReference>
<evidence type="ECO:0000256" key="4">
    <source>
        <dbReference type="ARBA" id="ARBA00023317"/>
    </source>
</evidence>
<evidence type="ECO:0000256" key="3">
    <source>
        <dbReference type="ARBA" id="ARBA00023239"/>
    </source>
</evidence>
<dbReference type="Proteomes" id="UP000288096">
    <property type="component" value="Unassembled WGS sequence"/>
</dbReference>
<evidence type="ECO:0000313" key="6">
    <source>
        <dbReference type="Proteomes" id="UP000288096"/>
    </source>
</evidence>
<reference evidence="6" key="2">
    <citation type="submission" date="2019-01" db="EMBL/GenBank/DDBJ databases">
        <title>Genome sequence of Desulfonema ishimotonii strain Tokyo 01.</title>
        <authorList>
            <person name="Fukui M."/>
        </authorList>
    </citation>
    <scope>NUCLEOTIDE SEQUENCE [LARGE SCALE GENOMIC DNA]</scope>
    <source>
        <strain evidence="6">Tokyo 01</strain>
    </source>
</reference>
<comment type="caution">
    <text evidence="5">The sequence shown here is derived from an EMBL/GenBank/DDBJ whole genome shotgun (WGS) entry which is preliminary data.</text>
</comment>
<keyword evidence="2" id="KW-0865">Zymogen</keyword>
<name>A0A401FY60_9BACT</name>
<reference evidence="6" key="1">
    <citation type="submission" date="2017-11" db="EMBL/GenBank/DDBJ databases">
        <authorList>
            <person name="Watanabe M."/>
            <person name="Kojima H."/>
        </authorList>
    </citation>
    <scope>NUCLEOTIDE SEQUENCE [LARGE SCALE GENOMIC DNA]</scope>
    <source>
        <strain evidence="6">Tokyo 01</strain>
    </source>
</reference>
<keyword evidence="1" id="KW-0210">Decarboxylase</keyword>
<dbReference type="GO" id="GO:0004609">
    <property type="term" value="F:phosphatidylserine decarboxylase activity"/>
    <property type="evidence" value="ECO:0007669"/>
    <property type="project" value="InterPro"/>
</dbReference>
<gene>
    <name evidence="5" type="ORF">DENIS_2836</name>
</gene>
<dbReference type="GO" id="GO:0008654">
    <property type="term" value="P:phospholipid biosynthetic process"/>
    <property type="evidence" value="ECO:0007669"/>
    <property type="project" value="InterPro"/>
</dbReference>
<dbReference type="OrthoDB" id="9802030at2"/>
<dbReference type="EMBL" id="BEXT01000001">
    <property type="protein sequence ID" value="GBC61874.1"/>
    <property type="molecule type" value="Genomic_DNA"/>
</dbReference>
<dbReference type="AlphaFoldDB" id="A0A401FY60"/>
<evidence type="ECO:0000256" key="1">
    <source>
        <dbReference type="ARBA" id="ARBA00022793"/>
    </source>
</evidence>
<organism evidence="5 6">
    <name type="scientific">Desulfonema ishimotonii</name>
    <dbReference type="NCBI Taxonomy" id="45657"/>
    <lineage>
        <taxon>Bacteria</taxon>
        <taxon>Pseudomonadati</taxon>
        <taxon>Thermodesulfobacteriota</taxon>
        <taxon>Desulfobacteria</taxon>
        <taxon>Desulfobacterales</taxon>
        <taxon>Desulfococcaceae</taxon>
        <taxon>Desulfonema</taxon>
    </lineage>
</organism>